<keyword evidence="2" id="KW-0813">Transport</keyword>
<dbReference type="SUPFAM" id="SSF53850">
    <property type="entry name" value="Periplasmic binding protein-like II"/>
    <property type="match status" value="1"/>
</dbReference>
<comment type="similarity">
    <text evidence="1">Belongs to the bacterial solute-binding protein 1 family.</text>
</comment>
<dbReference type="EMBL" id="JBHTMA010000037">
    <property type="protein sequence ID" value="MFD1227522.1"/>
    <property type="molecule type" value="Genomic_DNA"/>
</dbReference>
<evidence type="ECO:0000313" key="6">
    <source>
        <dbReference type="Proteomes" id="UP001597263"/>
    </source>
</evidence>
<evidence type="ECO:0000313" key="5">
    <source>
        <dbReference type="EMBL" id="MFD1227522.1"/>
    </source>
</evidence>
<accession>A0ABW3V4F7</accession>
<evidence type="ECO:0000256" key="3">
    <source>
        <dbReference type="ARBA" id="ARBA00022729"/>
    </source>
</evidence>
<reference evidence="6" key="1">
    <citation type="journal article" date="2019" name="Int. J. Syst. Evol. Microbiol.">
        <title>The Global Catalogue of Microorganisms (GCM) 10K type strain sequencing project: providing services to taxonomists for standard genome sequencing and annotation.</title>
        <authorList>
            <consortium name="The Broad Institute Genomics Platform"/>
            <consortium name="The Broad Institute Genome Sequencing Center for Infectious Disease"/>
            <person name="Wu L."/>
            <person name="Ma J."/>
        </authorList>
    </citation>
    <scope>NUCLEOTIDE SEQUENCE [LARGE SCALE GENOMIC DNA]</scope>
    <source>
        <strain evidence="6">CCUG 49584</strain>
    </source>
</reference>
<sequence length="436" mass="47401">MKASWMLAGTTALAILTSQTYAADLPGTFKDVTINAKLIGGQQYEALYSRIADWEKATGAKVNILSKKNHFELDKEIKSDIASGSVNWCVGSNHSSFAPQYPTLYADLTTLIPQEEIAKFVPAVIGASTLNNKLVMLPRAQFDVSALYYQKNLYSDDAKKAAFKEKYGYDLAPPKTWKEVSDQAVFFADPPNFYGTQFAGKEEAINGRFYEMLVAEGGEYLKDGKPAFNSEAGVRALDWFVNLYKAKAVPAGTTNYLWDELGAGFASGTIALNLDWPGWASYFNDPKSSKVAGNVGIIVAPTGSSGKHTGWSGHHGFSVTESCDNKEAAASLVWFLTNEDSQKQESAAGTLPTRTAVWDYVIQQAASDPYKTEVLTVFQEAATHAFPVPQTPSWIEISNAVYPELQAAILGDKTSQQALNDAAQKATQILEDAGEL</sequence>
<feature type="signal peptide" evidence="4">
    <location>
        <begin position="1"/>
        <end position="22"/>
    </location>
</feature>
<dbReference type="Proteomes" id="UP001597263">
    <property type="component" value="Unassembled WGS sequence"/>
</dbReference>
<name>A0ABW3V4F7_9HYPH</name>
<protein>
    <submittedName>
        <fullName evidence="5">ABC transporter substrate-binding protein</fullName>
    </submittedName>
</protein>
<evidence type="ECO:0000256" key="1">
    <source>
        <dbReference type="ARBA" id="ARBA00008520"/>
    </source>
</evidence>
<dbReference type="Gene3D" id="3.40.190.10">
    <property type="entry name" value="Periplasmic binding protein-like II"/>
    <property type="match status" value="2"/>
</dbReference>
<keyword evidence="3 4" id="KW-0732">Signal</keyword>
<gene>
    <name evidence="5" type="ORF">ACFQ35_10280</name>
</gene>
<dbReference type="InterPro" id="IPR050490">
    <property type="entry name" value="Bact_solute-bd_prot1"/>
</dbReference>
<organism evidence="5 6">
    <name type="scientific">Pseudochrobactrum kiredjianiae</name>
    <dbReference type="NCBI Taxonomy" id="386305"/>
    <lineage>
        <taxon>Bacteria</taxon>
        <taxon>Pseudomonadati</taxon>
        <taxon>Pseudomonadota</taxon>
        <taxon>Alphaproteobacteria</taxon>
        <taxon>Hyphomicrobiales</taxon>
        <taxon>Brucellaceae</taxon>
        <taxon>Pseudochrobactrum</taxon>
    </lineage>
</organism>
<dbReference type="CDD" id="cd13585">
    <property type="entry name" value="PBP2_TMBP_like"/>
    <property type="match status" value="1"/>
</dbReference>
<feature type="chain" id="PRO_5045536520" evidence="4">
    <location>
        <begin position="23"/>
        <end position="436"/>
    </location>
</feature>
<dbReference type="PANTHER" id="PTHR43649:SF34">
    <property type="entry name" value="ABC TRANSPORTER PERIPLASMIC-BINDING PROTEIN YCJN-RELATED"/>
    <property type="match status" value="1"/>
</dbReference>
<comment type="caution">
    <text evidence="5">The sequence shown here is derived from an EMBL/GenBank/DDBJ whole genome shotgun (WGS) entry which is preliminary data.</text>
</comment>
<keyword evidence="6" id="KW-1185">Reference proteome</keyword>
<evidence type="ECO:0000256" key="2">
    <source>
        <dbReference type="ARBA" id="ARBA00022448"/>
    </source>
</evidence>
<dbReference type="RefSeq" id="WP_289386484.1">
    <property type="nucleotide sequence ID" value="NZ_JAUCBM010000002.1"/>
</dbReference>
<proteinExistence type="inferred from homology"/>
<evidence type="ECO:0000256" key="4">
    <source>
        <dbReference type="SAM" id="SignalP"/>
    </source>
</evidence>
<dbReference type="PANTHER" id="PTHR43649">
    <property type="entry name" value="ARABINOSE-BINDING PROTEIN-RELATED"/>
    <property type="match status" value="1"/>
</dbReference>